<sequence>MNKVDIHDYLVDKGYDISYSTVCNYVREHTKEAYIKQVYKPGKTLQFDYGEVKVNIAGENKVLNLALFTTGYGFYSYGKLYENKKIVNFLDAHVNAFKHFGGVHNEIVYDNLKQAVRRFVGPTEKEATEDLVKLSLYYKFNYRFCNARPGNPGTGKTHLSIGLGIKACNEGYSEKRLRSFEKKFEKYDLIILDELGYISFDKEGSELLFSFFIKFETTIN</sequence>
<protein>
    <recommendedName>
        <fullName evidence="3">Integrase core domain-containing protein</fullName>
    </recommendedName>
</protein>
<name>A0A1T4NVM9_9FIRM</name>
<accession>A0A1T4NVM9</accession>
<dbReference type="PANTHER" id="PTHR35004">
    <property type="entry name" value="TRANSPOSASE RV3428C-RELATED"/>
    <property type="match status" value="1"/>
</dbReference>
<dbReference type="AlphaFoldDB" id="A0A1T4NVM9"/>
<dbReference type="SUPFAM" id="SSF52540">
    <property type="entry name" value="P-loop containing nucleoside triphosphate hydrolases"/>
    <property type="match status" value="1"/>
</dbReference>
<evidence type="ECO:0000313" key="1">
    <source>
        <dbReference type="EMBL" id="SJZ83420.1"/>
    </source>
</evidence>
<reference evidence="2" key="1">
    <citation type="submission" date="2017-02" db="EMBL/GenBank/DDBJ databases">
        <authorList>
            <person name="Varghese N."/>
            <person name="Submissions S."/>
        </authorList>
    </citation>
    <scope>NUCLEOTIDE SEQUENCE [LARGE SCALE GENOMIC DNA]</scope>
    <source>
        <strain evidence="2">ATCC BAA-73</strain>
    </source>
</reference>
<keyword evidence="2" id="KW-1185">Reference proteome</keyword>
<gene>
    <name evidence="1" type="ORF">SAMN02745118_01952</name>
</gene>
<organism evidence="1 2">
    <name type="scientific">Selenihalanaerobacter shriftii</name>
    <dbReference type="NCBI Taxonomy" id="142842"/>
    <lineage>
        <taxon>Bacteria</taxon>
        <taxon>Bacillati</taxon>
        <taxon>Bacillota</taxon>
        <taxon>Clostridia</taxon>
        <taxon>Halanaerobiales</taxon>
        <taxon>Halobacteroidaceae</taxon>
        <taxon>Selenihalanaerobacter</taxon>
    </lineage>
</organism>
<dbReference type="PANTHER" id="PTHR35004:SF7">
    <property type="entry name" value="INTEGRASE PROTEIN"/>
    <property type="match status" value="1"/>
</dbReference>
<dbReference type="Gene3D" id="3.40.50.300">
    <property type="entry name" value="P-loop containing nucleotide triphosphate hydrolases"/>
    <property type="match status" value="1"/>
</dbReference>
<dbReference type="STRING" id="142842.SAMN02745118_01952"/>
<dbReference type="EMBL" id="FUWM01000016">
    <property type="protein sequence ID" value="SJZ83420.1"/>
    <property type="molecule type" value="Genomic_DNA"/>
</dbReference>
<dbReference type="RefSeq" id="WP_327292994.1">
    <property type="nucleotide sequence ID" value="NZ_FUWM01000016.1"/>
</dbReference>
<dbReference type="Proteomes" id="UP000190625">
    <property type="component" value="Unassembled WGS sequence"/>
</dbReference>
<evidence type="ECO:0000313" key="2">
    <source>
        <dbReference type="Proteomes" id="UP000190625"/>
    </source>
</evidence>
<proteinExistence type="predicted"/>
<dbReference type="InterPro" id="IPR027417">
    <property type="entry name" value="P-loop_NTPase"/>
</dbReference>
<evidence type="ECO:0008006" key="3">
    <source>
        <dbReference type="Google" id="ProtNLM"/>
    </source>
</evidence>